<evidence type="ECO:0000256" key="1">
    <source>
        <dbReference type="ARBA" id="ARBA00007068"/>
    </source>
</evidence>
<accession>A0A382BUJ7</accession>
<evidence type="ECO:0000313" key="2">
    <source>
        <dbReference type="EMBL" id="SVB17142.1"/>
    </source>
</evidence>
<organism evidence="2">
    <name type="scientific">marine metagenome</name>
    <dbReference type="NCBI Taxonomy" id="408172"/>
    <lineage>
        <taxon>unclassified sequences</taxon>
        <taxon>metagenomes</taxon>
        <taxon>ecological metagenomes</taxon>
    </lineage>
</organism>
<dbReference type="PANTHER" id="PTHR36512">
    <property type="entry name" value="D-AMINOPEPTIDASE"/>
    <property type="match status" value="1"/>
</dbReference>
<name>A0A382BUJ7_9ZZZZ</name>
<reference evidence="2" key="1">
    <citation type="submission" date="2018-05" db="EMBL/GenBank/DDBJ databases">
        <authorList>
            <person name="Lanie J.A."/>
            <person name="Ng W.-L."/>
            <person name="Kazmierczak K.M."/>
            <person name="Andrzejewski T.M."/>
            <person name="Davidsen T.M."/>
            <person name="Wayne K.J."/>
            <person name="Tettelin H."/>
            <person name="Glass J.I."/>
            <person name="Rusch D."/>
            <person name="Podicherti R."/>
            <person name="Tsui H.-C.T."/>
            <person name="Winkler M.E."/>
        </authorList>
    </citation>
    <scope>NUCLEOTIDE SEQUENCE</scope>
</reference>
<dbReference type="GO" id="GO:0004177">
    <property type="term" value="F:aminopeptidase activity"/>
    <property type="evidence" value="ECO:0007669"/>
    <property type="project" value="TreeGrafter"/>
</dbReference>
<dbReference type="Gene3D" id="3.60.70.12">
    <property type="entry name" value="L-amino peptidase D-ALA esterase/amidase"/>
    <property type="match status" value="1"/>
</dbReference>
<dbReference type="EMBL" id="UINC01031308">
    <property type="protein sequence ID" value="SVB17142.1"/>
    <property type="molecule type" value="Genomic_DNA"/>
</dbReference>
<evidence type="ECO:0008006" key="3">
    <source>
        <dbReference type="Google" id="ProtNLM"/>
    </source>
</evidence>
<comment type="similarity">
    <text evidence="1">Belongs to the peptidase S58 family.</text>
</comment>
<proteinExistence type="inferred from homology"/>
<dbReference type="PANTHER" id="PTHR36512:SF3">
    <property type="entry name" value="BLR5678 PROTEIN"/>
    <property type="match status" value="1"/>
</dbReference>
<dbReference type="InterPro" id="IPR016117">
    <property type="entry name" value="ArgJ-like_dom_sf"/>
</dbReference>
<dbReference type="SUPFAM" id="SSF56266">
    <property type="entry name" value="DmpA/ArgJ-like"/>
    <property type="match status" value="1"/>
</dbReference>
<dbReference type="InterPro" id="IPR005321">
    <property type="entry name" value="Peptidase_S58_DmpA"/>
</dbReference>
<dbReference type="AlphaFoldDB" id="A0A382BUJ7"/>
<dbReference type="Pfam" id="PF03576">
    <property type="entry name" value="Peptidase_S58"/>
    <property type="match status" value="1"/>
</dbReference>
<gene>
    <name evidence="2" type="ORF">METZ01_LOCUS169996</name>
</gene>
<sequence length="374" mass="39868">MNTTSTQESFVTREQKELRPRATDLGLAIGLLPHGEHNTITDVAGVQVGHSTIITGDGQLRPGEGPIRTGITMVLPHSSNLYRQKVPAAAHALNGFGKSLGLLQIMELGRLESPIALTSTLNVWTVADSMIDYLSDSNPGVQSFNPVVVECNDRFLNDAIGRHVRKEHVLQSLESSSSPNIQEGNVGAGAGMSAFGWKAGIGTSSRVCESLQGIYTVGVLALCNMGDPRDLRLDNLQVGKYLMPPGATDESGGSVCFVIGTDAPVTARQLDRMARRAPIGLARAGGIVSHGSGSFAVAFSSSPDRPQIDDAHLTPLFRGIVEATEEAIVNSVLRSETLTGRDGNIRHAIPVDRIRTMLKVQEEALEGIFKKSSE</sequence>
<protein>
    <recommendedName>
        <fullName evidence="3">Peptidase S58 DmpA</fullName>
    </recommendedName>
</protein>
<dbReference type="CDD" id="cd02253">
    <property type="entry name" value="DmpA"/>
    <property type="match status" value="1"/>
</dbReference>